<organism evidence="1 2">
    <name type="scientific">Halorutilus salinus</name>
    <dbReference type="NCBI Taxonomy" id="2487751"/>
    <lineage>
        <taxon>Archaea</taxon>
        <taxon>Methanobacteriati</taxon>
        <taxon>Methanobacteriota</taxon>
        <taxon>Stenosarchaea group</taxon>
        <taxon>Halobacteria</taxon>
        <taxon>Halorutilales</taxon>
        <taxon>Halorutilaceae</taxon>
        <taxon>Halorutilus</taxon>
    </lineage>
</organism>
<evidence type="ECO:0000313" key="2">
    <source>
        <dbReference type="Proteomes" id="UP001149411"/>
    </source>
</evidence>
<sequence length="95" mass="10893">MTRPVAIVDLAETISEVGDEFGLDAEVKHYENPREEDEEHKMEMENDAFLDLVGGQRHTLEEGIRQTLETLTRDGVRERVEAHEDRFLPGVLTDD</sequence>
<dbReference type="AlphaFoldDB" id="A0A9Q4C469"/>
<evidence type="ECO:0000313" key="1">
    <source>
        <dbReference type="EMBL" id="MCX2818639.1"/>
    </source>
</evidence>
<accession>A0A9Q4C469</accession>
<gene>
    <name evidence="1" type="ORF">EGH25_04645</name>
</gene>
<dbReference type="EMBL" id="RKLV01000004">
    <property type="protein sequence ID" value="MCX2818639.1"/>
    <property type="molecule type" value="Genomic_DNA"/>
</dbReference>
<comment type="caution">
    <text evidence="1">The sequence shown here is derived from an EMBL/GenBank/DDBJ whole genome shotgun (WGS) entry which is preliminary data.</text>
</comment>
<name>A0A9Q4C469_9EURY</name>
<keyword evidence="2" id="KW-1185">Reference proteome</keyword>
<dbReference type="Gene3D" id="3.90.25.10">
    <property type="entry name" value="UDP-galactose 4-epimerase, domain 1"/>
    <property type="match status" value="1"/>
</dbReference>
<dbReference type="Proteomes" id="UP001149411">
    <property type="component" value="Unassembled WGS sequence"/>
</dbReference>
<proteinExistence type="predicted"/>
<protein>
    <submittedName>
        <fullName evidence="1">Uncharacterized protein</fullName>
    </submittedName>
</protein>
<reference evidence="1" key="1">
    <citation type="submission" date="2022-09" db="EMBL/GenBank/DDBJ databases">
        <title>Haloadaptaus new haloarchaeum isolated from saline soil.</title>
        <authorList>
            <person name="Duran-Viseras A."/>
            <person name="Sanchez-Porro C."/>
            <person name="Ventosa A."/>
        </authorList>
    </citation>
    <scope>NUCLEOTIDE SEQUENCE</scope>
    <source>
        <strain evidence="1">F3-133</strain>
    </source>
</reference>